<accession>A0A7D6E2T3</accession>
<dbReference type="KEGG" id="mgor:H0P51_01965"/>
<proteinExistence type="predicted"/>
<keyword evidence="2" id="KW-1185">Reference proteome</keyword>
<dbReference type="Gene3D" id="3.40.50.150">
    <property type="entry name" value="Vaccinia Virus protein VP39"/>
    <property type="match status" value="1"/>
</dbReference>
<reference evidence="2" key="1">
    <citation type="submission" date="2020-07" db="EMBL/GenBank/DDBJ databases">
        <title>Description of Mycobacterium gordonae subsp. intergordonae subsp.nov. and Mycobacterium gordonae subsp. gordonae subsp. nov.</title>
        <authorList>
            <person name="Yu X."/>
        </authorList>
    </citation>
    <scope>NUCLEOTIDE SEQUENCE [LARGE SCALE GENOMIC DNA]</scope>
    <source>
        <strain evidence="2">24</strain>
    </source>
</reference>
<organism evidence="1 2">
    <name type="scientific">Mycobacterium vicinigordonae</name>
    <dbReference type="NCBI Taxonomy" id="1719132"/>
    <lineage>
        <taxon>Bacteria</taxon>
        <taxon>Bacillati</taxon>
        <taxon>Actinomycetota</taxon>
        <taxon>Actinomycetes</taxon>
        <taxon>Mycobacteriales</taxon>
        <taxon>Mycobacteriaceae</taxon>
        <taxon>Mycobacterium</taxon>
    </lineage>
</organism>
<dbReference type="PANTHER" id="PTHR40036">
    <property type="entry name" value="MACROCIN O-METHYLTRANSFERASE"/>
    <property type="match status" value="1"/>
</dbReference>
<dbReference type="GO" id="GO:0008168">
    <property type="term" value="F:methyltransferase activity"/>
    <property type="evidence" value="ECO:0007669"/>
    <property type="project" value="UniProtKB-KW"/>
</dbReference>
<sequence>MNAFLRRVAPNAYIQDGLISVHSHTFMQDPKFIAAYNRGVEAIGGVDTYRWHWRVHVGLWVAAVALQHDGDFVECGVNRGFLSSAIMEYFDWNSMDRDFYLLDTFTGLDERFISDRERESGALQKSEDNLQSGFYVTGSDSVRANFAQWPRARIIEGVVPDTLSEISTPQIAYLHLDMNCAAPEIAALEHLWERLSPGSPVLLDDYAYLGYEEQKHAMDGFALARGLAVCSMPTGQGLLIKPVPKPATNTKS</sequence>
<gene>
    <name evidence="1" type="ORF">H0P51_01965</name>
</gene>
<dbReference type="Proteomes" id="UP000510682">
    <property type="component" value="Chromosome"/>
</dbReference>
<dbReference type="EMBL" id="CP059165">
    <property type="protein sequence ID" value="QLL09929.1"/>
    <property type="molecule type" value="Genomic_DNA"/>
</dbReference>
<reference evidence="1 2" key="2">
    <citation type="submission" date="2020-07" db="EMBL/GenBank/DDBJ databases">
        <authorList>
            <person name="Yu X."/>
        </authorList>
    </citation>
    <scope>NUCLEOTIDE SEQUENCE [LARGE SCALE GENOMIC DNA]</scope>
    <source>
        <strain evidence="2">24</strain>
    </source>
</reference>
<keyword evidence="1" id="KW-0489">Methyltransferase</keyword>
<dbReference type="GO" id="GO:0032259">
    <property type="term" value="P:methylation"/>
    <property type="evidence" value="ECO:0007669"/>
    <property type="project" value="UniProtKB-KW"/>
</dbReference>
<dbReference type="InterPro" id="IPR029063">
    <property type="entry name" value="SAM-dependent_MTases_sf"/>
</dbReference>
<dbReference type="AlphaFoldDB" id="A0A7D6E2T3"/>
<dbReference type="PANTHER" id="PTHR40036:SF1">
    <property type="entry name" value="MACROCIN O-METHYLTRANSFERASE"/>
    <property type="match status" value="1"/>
</dbReference>
<dbReference type="InterPro" id="IPR008884">
    <property type="entry name" value="TylF_MeTrfase"/>
</dbReference>
<name>A0A7D6E2T3_9MYCO</name>
<evidence type="ECO:0000313" key="1">
    <source>
        <dbReference type="EMBL" id="QLL09929.1"/>
    </source>
</evidence>
<reference evidence="2" key="3">
    <citation type="submission" date="2023-07" db="EMBL/GenBank/DDBJ databases">
        <title>Description of Mycobacterium gordonae subsp. intergordonae subsp.nov. and Mycobacterium gordonae subsp. gordonae subsp. nov.</title>
        <authorList>
            <person name="Huang H."/>
        </authorList>
    </citation>
    <scope>NUCLEOTIDE SEQUENCE [LARGE SCALE GENOMIC DNA]</scope>
    <source>
        <strain evidence="2">24</strain>
    </source>
</reference>
<keyword evidence="1" id="KW-0808">Transferase</keyword>
<dbReference type="Pfam" id="PF05711">
    <property type="entry name" value="TylF"/>
    <property type="match status" value="1"/>
</dbReference>
<evidence type="ECO:0000313" key="2">
    <source>
        <dbReference type="Proteomes" id="UP000510682"/>
    </source>
</evidence>
<protein>
    <submittedName>
        <fullName evidence="1">Class I SAM-dependent methyltransferase</fullName>
    </submittedName>
</protein>